<feature type="region of interest" description="Disordered" evidence="4">
    <location>
        <begin position="279"/>
        <end position="316"/>
    </location>
</feature>
<feature type="region of interest" description="Disordered" evidence="4">
    <location>
        <begin position="448"/>
        <end position="468"/>
    </location>
</feature>
<dbReference type="PANTHER" id="PTHR35392">
    <property type="entry name" value="ZN(II)2CYS6 TRANSCRIPTION FACTOR (EUROFUNG)-RELATED-RELATED"/>
    <property type="match status" value="1"/>
</dbReference>
<keyword evidence="7" id="KW-1185">Reference proteome</keyword>
<feature type="non-terminal residue" evidence="6">
    <location>
        <position position="1"/>
    </location>
</feature>
<gene>
    <name evidence="6" type="ORF">T310_5118</name>
</gene>
<feature type="region of interest" description="Disordered" evidence="4">
    <location>
        <begin position="128"/>
        <end position="152"/>
    </location>
</feature>
<dbReference type="RefSeq" id="XP_013327447.1">
    <property type="nucleotide sequence ID" value="XM_013471993.1"/>
</dbReference>
<evidence type="ECO:0000256" key="2">
    <source>
        <dbReference type="ARBA" id="ARBA00023163"/>
    </source>
</evidence>
<sequence length="840" mass="93099">RTSRATVSSPDPLRRSRLSLHLRRTPLMDCGSTDTATGIDPKILDRWQSDDSSFSVLSWQKHDLEHPPDLEACHDSNEGDAEFVDLAGAQGPPSRDSFEGPLLDSAGGDVHTIDFSTTGGLHDRVSFLGGTFSPRTHPSSGDESSQPDNAWPQFPFSHPMAFGMPLDAPVLYPYAKDTAGTTGTIIVDDGGELGSRGGFSDLQSHQMASFQQLSQPVQYGSEAWQGSLNNTTSFVPSQFPISPPLEPQSENKDVEMPVSSAAVDQQWFTGLEMPVAPSLTTSFPPVSKGPGAYDESQQVKSEPQNETQSPSLPEDVSGVLQSSYSVTNDSIGAFADHQVKEENSQALEWKDSSPDDASSETSPVFPKISAFMVSQGSSDIPQTSFPSNPGSVTTTAVSHGGARHIPLALQPASAARKRKQRESVMNVEQINQPKPLQIVQEDGLGGSISSEDFVSPPRGARRKGPLSTIGRANAGLRRKNKDTCVQCRLNKRKCDGNTPCDPCRPTLHEQPCARACFASIVEYGTCNYISQRAINHATLNGSGRVRMEIPSAFNLNDLLTYLNERRGRFNIRASQAWGSLYVLDLAESYKFLKNLSECNDNLQSTFLDFIDHRIIESKDKSKHWLSCVKDCDPMNNVYALLSRWNKMPSRASYSFVSLDGSGQDRPMDVNNPEDRKDILLAAQLSRIFCRMLEVEGFRKLERDFYNIKWKRISLEAHLRFLNELGHILLSLRWRVSWWRRLGDGGVEPDPSQQHYVDRVDLLCRILYVYYTSVLGKLPSWSSSDVPKGVWSTYADAEQPVWDDFPLDATEEGFQKWMDRGRDLIEQAGVPHLVSSRISKI</sequence>
<comment type="caution">
    <text evidence="6">The sequence shown here is derived from an EMBL/GenBank/DDBJ whole genome shotgun (WGS) entry which is preliminary data.</text>
</comment>
<dbReference type="PROSITE" id="PS00463">
    <property type="entry name" value="ZN2_CY6_FUNGAL_1"/>
    <property type="match status" value="1"/>
</dbReference>
<evidence type="ECO:0000313" key="6">
    <source>
        <dbReference type="EMBL" id="KKA20835.1"/>
    </source>
</evidence>
<name>A0A0F4YRX5_RASE3</name>
<protein>
    <recommendedName>
        <fullName evidence="5">Zn(2)-C6 fungal-type domain-containing protein</fullName>
    </recommendedName>
</protein>
<feature type="compositionally biased region" description="Basic and acidic residues" evidence="4">
    <location>
        <begin position="342"/>
        <end position="353"/>
    </location>
</feature>
<feature type="region of interest" description="Disordered" evidence="4">
    <location>
        <begin position="342"/>
        <end position="363"/>
    </location>
</feature>
<dbReference type="CDD" id="cd00067">
    <property type="entry name" value="GAL4"/>
    <property type="match status" value="1"/>
</dbReference>
<keyword evidence="1" id="KW-0805">Transcription regulation</keyword>
<evidence type="ECO:0000313" key="7">
    <source>
        <dbReference type="Proteomes" id="UP000053958"/>
    </source>
</evidence>
<dbReference type="Proteomes" id="UP000053958">
    <property type="component" value="Unassembled WGS sequence"/>
</dbReference>
<dbReference type="InterPro" id="IPR001138">
    <property type="entry name" value="Zn2Cys6_DnaBD"/>
</dbReference>
<feature type="domain" description="Zn(2)-C6 fungal-type" evidence="5">
    <location>
        <begin position="483"/>
        <end position="512"/>
    </location>
</feature>
<keyword evidence="3" id="KW-0539">Nucleus</keyword>
<dbReference type="GeneID" id="25317463"/>
<feature type="compositionally biased region" description="Polar residues" evidence="4">
    <location>
        <begin position="295"/>
        <end position="311"/>
    </location>
</feature>
<keyword evidence="2" id="KW-0804">Transcription</keyword>
<dbReference type="PANTHER" id="PTHR35392:SF4">
    <property type="entry name" value="ZN(II)2CYS6 TRANSCRIPTION FACTOR (EUROFUNG)"/>
    <property type="match status" value="1"/>
</dbReference>
<dbReference type="AlphaFoldDB" id="A0A0F4YRX5"/>
<evidence type="ECO:0000256" key="3">
    <source>
        <dbReference type="ARBA" id="ARBA00023242"/>
    </source>
</evidence>
<organism evidence="6 7">
    <name type="scientific">Rasamsonia emersonii (strain ATCC 16479 / CBS 393.64 / IMI 116815)</name>
    <dbReference type="NCBI Taxonomy" id="1408163"/>
    <lineage>
        <taxon>Eukaryota</taxon>
        <taxon>Fungi</taxon>
        <taxon>Dikarya</taxon>
        <taxon>Ascomycota</taxon>
        <taxon>Pezizomycotina</taxon>
        <taxon>Eurotiomycetes</taxon>
        <taxon>Eurotiomycetidae</taxon>
        <taxon>Eurotiales</taxon>
        <taxon>Trichocomaceae</taxon>
        <taxon>Rasamsonia</taxon>
    </lineage>
</organism>
<dbReference type="EMBL" id="LASV01000225">
    <property type="protein sequence ID" value="KKA20835.1"/>
    <property type="molecule type" value="Genomic_DNA"/>
</dbReference>
<reference evidence="6 7" key="1">
    <citation type="submission" date="2015-04" db="EMBL/GenBank/DDBJ databases">
        <authorList>
            <person name="Heijne W.H."/>
            <person name="Fedorova N.D."/>
            <person name="Nierman W.C."/>
            <person name="Vollebregt A.W."/>
            <person name="Zhao Z."/>
            <person name="Wu L."/>
            <person name="Kumar M."/>
            <person name="Stam H."/>
            <person name="van den Berg M.A."/>
            <person name="Pel H.J."/>
        </authorList>
    </citation>
    <scope>NUCLEOTIDE SEQUENCE [LARGE SCALE GENOMIC DNA]</scope>
    <source>
        <strain evidence="6 7">CBS 393.64</strain>
    </source>
</reference>
<feature type="compositionally biased region" description="Polar residues" evidence="4">
    <location>
        <begin position="133"/>
        <end position="148"/>
    </location>
</feature>
<accession>A0A0F4YRX5</accession>
<evidence type="ECO:0000259" key="5">
    <source>
        <dbReference type="PROSITE" id="PS00463"/>
    </source>
</evidence>
<dbReference type="InterPro" id="IPR052973">
    <property type="entry name" value="Fungal_sec-metab_reg_TF"/>
</dbReference>
<evidence type="ECO:0000256" key="1">
    <source>
        <dbReference type="ARBA" id="ARBA00023015"/>
    </source>
</evidence>
<dbReference type="GO" id="GO:0000981">
    <property type="term" value="F:DNA-binding transcription factor activity, RNA polymerase II-specific"/>
    <property type="evidence" value="ECO:0007669"/>
    <property type="project" value="InterPro"/>
</dbReference>
<dbReference type="GO" id="GO:0008270">
    <property type="term" value="F:zinc ion binding"/>
    <property type="evidence" value="ECO:0007669"/>
    <property type="project" value="InterPro"/>
</dbReference>
<proteinExistence type="predicted"/>
<feature type="region of interest" description="Disordered" evidence="4">
    <location>
        <begin position="1"/>
        <end position="20"/>
    </location>
</feature>
<evidence type="ECO:0000256" key="4">
    <source>
        <dbReference type="SAM" id="MobiDB-lite"/>
    </source>
</evidence>
<dbReference type="OrthoDB" id="5425448at2759"/>